<keyword evidence="3" id="KW-1185">Reference proteome</keyword>
<evidence type="ECO:0000313" key="3">
    <source>
        <dbReference type="Proteomes" id="UP001597231"/>
    </source>
</evidence>
<evidence type="ECO:0000313" key="2">
    <source>
        <dbReference type="EMBL" id="MFD1205830.1"/>
    </source>
</evidence>
<dbReference type="EMBL" id="JBHTLT010000093">
    <property type="protein sequence ID" value="MFD1205830.1"/>
    <property type="molecule type" value="Genomic_DNA"/>
</dbReference>
<feature type="domain" description="DUF6431" evidence="1">
    <location>
        <begin position="3"/>
        <end position="84"/>
    </location>
</feature>
<evidence type="ECO:0000259" key="1">
    <source>
        <dbReference type="Pfam" id="PF20020"/>
    </source>
</evidence>
<dbReference type="Pfam" id="PF20020">
    <property type="entry name" value="DUF6431"/>
    <property type="match status" value="1"/>
</dbReference>
<gene>
    <name evidence="2" type="ORF">ACFQ38_12085</name>
</gene>
<dbReference type="Proteomes" id="UP001597231">
    <property type="component" value="Unassembled WGS sequence"/>
</dbReference>
<comment type="caution">
    <text evidence="2">The sequence shown here is derived from an EMBL/GenBank/DDBJ whole genome shotgun (WGS) entry which is preliminary data.</text>
</comment>
<protein>
    <submittedName>
        <fullName evidence="2">DUF6431 domain-containing protein</fullName>
    </submittedName>
</protein>
<accession>A0ABW3TYQ3</accession>
<reference evidence="3" key="1">
    <citation type="journal article" date="2019" name="Int. J. Syst. Evol. Microbiol.">
        <title>The Global Catalogue of Microorganisms (GCM) 10K type strain sequencing project: providing services to taxonomists for standard genome sequencing and annotation.</title>
        <authorList>
            <consortium name="The Broad Institute Genomics Platform"/>
            <consortium name="The Broad Institute Genome Sequencing Center for Infectious Disease"/>
            <person name="Wu L."/>
            <person name="Ma J."/>
        </authorList>
    </citation>
    <scope>NUCLEOTIDE SEQUENCE [LARGE SCALE GENOMIC DNA]</scope>
    <source>
        <strain evidence="3">CCUG 53915</strain>
    </source>
</reference>
<dbReference type="RefSeq" id="WP_381481143.1">
    <property type="nucleotide sequence ID" value="NZ_JBHTLT010000093.1"/>
</dbReference>
<sequence>MPCPCCQHGLEVIGSRKRSCRNENGEKMVLIIRRMRCEACRKIHHELPDILVPYKRYTAESIEQVSNEAEPIDVAADESTLYRWRRWFSEWAPYALGCLTSIAMRFHFDLPVEGSSDCPLAVLQSFGREDGKSTGWLAKVVRPITNIHLWIHTRSAFLSACH</sequence>
<proteinExistence type="predicted"/>
<organism evidence="2 3">
    <name type="scientific">Sporosarcina contaminans</name>
    <dbReference type="NCBI Taxonomy" id="633403"/>
    <lineage>
        <taxon>Bacteria</taxon>
        <taxon>Bacillati</taxon>
        <taxon>Bacillota</taxon>
        <taxon>Bacilli</taxon>
        <taxon>Bacillales</taxon>
        <taxon>Caryophanaceae</taxon>
        <taxon>Sporosarcina</taxon>
    </lineage>
</organism>
<dbReference type="InterPro" id="IPR045536">
    <property type="entry name" value="DUF6431"/>
</dbReference>
<name>A0ABW3TYQ3_9BACL</name>